<protein>
    <submittedName>
        <fullName evidence="3">AGC-kinase C-terminal domain-containing protein</fullName>
    </submittedName>
</protein>
<evidence type="ECO:0000313" key="2">
    <source>
        <dbReference type="Proteomes" id="UP000271098"/>
    </source>
</evidence>
<evidence type="ECO:0000313" key="3">
    <source>
        <dbReference type="WBParaSite" id="GPUH_0000413801-mRNA-1"/>
    </source>
</evidence>
<proteinExistence type="predicted"/>
<keyword evidence="2" id="KW-1185">Reference proteome</keyword>
<reference evidence="3" key="1">
    <citation type="submission" date="2016-06" db="UniProtKB">
        <authorList>
            <consortium name="WormBaseParasite"/>
        </authorList>
    </citation>
    <scope>IDENTIFICATION</scope>
</reference>
<dbReference type="PANTHER" id="PTHR36520">
    <property type="entry name" value="PROTEIN CBG13000-RELATED"/>
    <property type="match status" value="1"/>
</dbReference>
<name>A0A183D5Z0_9BILA</name>
<dbReference type="Proteomes" id="UP000271098">
    <property type="component" value="Unassembled WGS sequence"/>
</dbReference>
<gene>
    <name evidence="1" type="ORF">GPUH_LOCUS4130</name>
</gene>
<organism evidence="3">
    <name type="scientific">Gongylonema pulchrum</name>
    <dbReference type="NCBI Taxonomy" id="637853"/>
    <lineage>
        <taxon>Eukaryota</taxon>
        <taxon>Metazoa</taxon>
        <taxon>Ecdysozoa</taxon>
        <taxon>Nematoda</taxon>
        <taxon>Chromadorea</taxon>
        <taxon>Rhabditida</taxon>
        <taxon>Spirurina</taxon>
        <taxon>Spiruromorpha</taxon>
        <taxon>Spiruroidea</taxon>
        <taxon>Gongylonematidae</taxon>
        <taxon>Gongylonema</taxon>
    </lineage>
</organism>
<dbReference type="WBParaSite" id="GPUH_0000413801-mRNA-1">
    <property type="protein sequence ID" value="GPUH_0000413801-mRNA-1"/>
    <property type="gene ID" value="GPUH_0000413801"/>
</dbReference>
<dbReference type="OrthoDB" id="5794824at2759"/>
<dbReference type="PANTHER" id="PTHR36520:SF2">
    <property type="entry name" value="CONSERVED SECRETED PROTEIN"/>
    <property type="match status" value="1"/>
</dbReference>
<dbReference type="EMBL" id="UYRT01007530">
    <property type="protein sequence ID" value="VDK42694.1"/>
    <property type="molecule type" value="Genomic_DNA"/>
</dbReference>
<dbReference type="AlphaFoldDB" id="A0A183D5Z0"/>
<evidence type="ECO:0000313" key="1">
    <source>
        <dbReference type="EMBL" id="VDK42694.1"/>
    </source>
</evidence>
<reference evidence="1 2" key="2">
    <citation type="submission" date="2018-11" db="EMBL/GenBank/DDBJ databases">
        <authorList>
            <consortium name="Pathogen Informatics"/>
        </authorList>
    </citation>
    <scope>NUCLEOTIDE SEQUENCE [LARGE SCALE GENOMIC DNA]</scope>
</reference>
<sequence length="179" mass="20806">MLDISGRFHNRIQDTTYKFGYHTAPVNMLGLKKHHFVQLMSDPSLHANRGIFLIEALTTTLPTRQPLIPVAKVPRSFVPMSCRAPLCNPYTHNFAFGYEEDVGGWNGIEGDIDVPIPISKNVAYRFPFSGNFYWHPDNKTVTYGHNFNNIEPYFSLFEYQKYSPDFPEDIFRRRKKRQA</sequence>
<accession>A0A183D5Z0</accession>